<reference evidence="1 2" key="1">
    <citation type="submission" date="2016-10" db="EMBL/GenBank/DDBJ databases">
        <authorList>
            <person name="de Groot N.N."/>
        </authorList>
    </citation>
    <scope>NUCLEOTIDE SEQUENCE [LARGE SCALE GENOMIC DNA]</scope>
    <source>
        <strain>GEY</strain>
        <strain evidence="2">DSM 9560</strain>
    </source>
</reference>
<dbReference type="AlphaFoldDB" id="A0A1I2DXP9"/>
<dbReference type="SUPFAM" id="SSF53448">
    <property type="entry name" value="Nucleotide-diphospho-sugar transferases"/>
    <property type="match status" value="1"/>
</dbReference>
<evidence type="ECO:0000313" key="2">
    <source>
        <dbReference type="Proteomes" id="UP000199513"/>
    </source>
</evidence>
<keyword evidence="2" id="KW-1185">Reference proteome</keyword>
<gene>
    <name evidence="1" type="ORF">SAMN04488541_100858</name>
</gene>
<dbReference type="Proteomes" id="UP000199513">
    <property type="component" value="Unassembled WGS sequence"/>
</dbReference>
<dbReference type="RefSeq" id="WP_091541850.1">
    <property type="nucleotide sequence ID" value="NZ_FONY01000008.1"/>
</dbReference>
<protein>
    <submittedName>
        <fullName evidence="1">CMP-N-acetylneuraminic acid synthetase</fullName>
    </submittedName>
</protein>
<dbReference type="InterPro" id="IPR050793">
    <property type="entry name" value="CMP-NeuNAc_synthase"/>
</dbReference>
<dbReference type="STRING" id="1003.SAMN04488541_100858"/>
<dbReference type="OrthoDB" id="9805604at2"/>
<evidence type="ECO:0000313" key="1">
    <source>
        <dbReference type="EMBL" id="SFE85168.1"/>
    </source>
</evidence>
<proteinExistence type="predicted"/>
<sequence>MKTITAIVPMRHSSERVKGKNYRSFNGKPLFHYITETLLNCPSITQVVIDTDSPTIMDYAKANLSKVIVLERPVHLRDGNIPMNDVLLNIVGQIESDFYLQTHSTNPLLSAETVQEAIDFFLKNYPIYDSLFSVTRLQTRLWDGLARAVNHNPNILLRTQDLPPIYEENSCLYIFTKQILKERHNRIGNRPYLFEIDRREAIDIDEEIDFLIAELAHKILKQNN</sequence>
<dbReference type="GO" id="GO:0008781">
    <property type="term" value="F:N-acylneuraminate cytidylyltransferase activity"/>
    <property type="evidence" value="ECO:0007669"/>
    <property type="project" value="TreeGrafter"/>
</dbReference>
<dbReference type="InterPro" id="IPR003329">
    <property type="entry name" value="Cytidylyl_trans"/>
</dbReference>
<organism evidence="1 2">
    <name type="scientific">Thermoflexibacter ruber</name>
    <dbReference type="NCBI Taxonomy" id="1003"/>
    <lineage>
        <taxon>Bacteria</taxon>
        <taxon>Pseudomonadati</taxon>
        <taxon>Bacteroidota</taxon>
        <taxon>Cytophagia</taxon>
        <taxon>Cytophagales</taxon>
        <taxon>Thermoflexibacteraceae</taxon>
        <taxon>Thermoflexibacter</taxon>
    </lineage>
</organism>
<dbReference type="Gene3D" id="3.90.550.10">
    <property type="entry name" value="Spore Coat Polysaccharide Biosynthesis Protein SpsA, Chain A"/>
    <property type="match status" value="1"/>
</dbReference>
<name>A0A1I2DXP9_9BACT</name>
<dbReference type="PANTHER" id="PTHR21485:SF6">
    <property type="entry name" value="N-ACYLNEURAMINATE CYTIDYLYLTRANSFERASE-RELATED"/>
    <property type="match status" value="1"/>
</dbReference>
<dbReference type="PANTHER" id="PTHR21485">
    <property type="entry name" value="HAD SUPERFAMILY MEMBERS CMAS AND KDSC"/>
    <property type="match status" value="1"/>
</dbReference>
<dbReference type="CDD" id="cd02513">
    <property type="entry name" value="CMP-NeuAc_Synthase"/>
    <property type="match status" value="1"/>
</dbReference>
<dbReference type="Pfam" id="PF02348">
    <property type="entry name" value="CTP_transf_3"/>
    <property type="match status" value="1"/>
</dbReference>
<dbReference type="InterPro" id="IPR029044">
    <property type="entry name" value="Nucleotide-diphossugar_trans"/>
</dbReference>
<accession>A0A1I2DXP9</accession>
<dbReference type="EMBL" id="FONY01000008">
    <property type="protein sequence ID" value="SFE85168.1"/>
    <property type="molecule type" value="Genomic_DNA"/>
</dbReference>